<dbReference type="PANTHER" id="PTHR35271:SF1">
    <property type="entry name" value="ABC TRANSPORTER, SUBSTRATE-BINDING LIPOPROTEIN"/>
    <property type="match status" value="1"/>
</dbReference>
<evidence type="ECO:0000313" key="1">
    <source>
        <dbReference type="EMBL" id="AYE60619.1"/>
    </source>
</evidence>
<dbReference type="InterPro" id="IPR007487">
    <property type="entry name" value="ABC_transpt-TYRBP-like"/>
</dbReference>
<protein>
    <submittedName>
        <fullName evidence="1">ABC transporter substrate-binding protein</fullName>
    </submittedName>
</protein>
<dbReference type="Proteomes" id="UP000267794">
    <property type="component" value="Chromosome"/>
</dbReference>
<dbReference type="PANTHER" id="PTHR35271">
    <property type="entry name" value="ABC TRANSPORTER, SUBSTRATE-BINDING LIPOPROTEIN-RELATED"/>
    <property type="match status" value="1"/>
</dbReference>
<dbReference type="Pfam" id="PF04392">
    <property type="entry name" value="ABC_sub_bind"/>
    <property type="match status" value="1"/>
</dbReference>
<dbReference type="AlphaFoldDB" id="A0A386RC36"/>
<proteinExistence type="predicted"/>
<evidence type="ECO:0000313" key="2">
    <source>
        <dbReference type="Proteomes" id="UP000267794"/>
    </source>
</evidence>
<dbReference type="RefSeq" id="WP_052540547.1">
    <property type="nucleotide sequence ID" value="NZ_CP009907.1"/>
</dbReference>
<gene>
    <name evidence="1" type="ORF">BC335_0060</name>
</gene>
<dbReference type="EMBL" id="CP017982">
    <property type="protein sequence ID" value="AYE60619.1"/>
    <property type="molecule type" value="Genomic_DNA"/>
</dbReference>
<dbReference type="SUPFAM" id="SSF53822">
    <property type="entry name" value="Periplasmic binding protein-like I"/>
    <property type="match status" value="1"/>
</dbReference>
<reference evidence="1 2" key="1">
    <citation type="submission" date="2016-10" db="EMBL/GenBank/DDBJ databases">
        <title>Complete genomic sequencing of Lactobacillus helveticus LH99 and comparative genome analysis.</title>
        <authorList>
            <person name="Li N."/>
            <person name="You C."/>
            <person name="Liu Z."/>
        </authorList>
    </citation>
    <scope>NUCLEOTIDE SEQUENCE [LARGE SCALE GENOMIC DNA]</scope>
    <source>
        <strain evidence="1 2">LH99</strain>
    </source>
</reference>
<dbReference type="InterPro" id="IPR028082">
    <property type="entry name" value="Peripla_BP_I"/>
</dbReference>
<accession>A0A386RC36</accession>
<name>A0A386RC36_LACHE</name>
<organism evidence="1 2">
    <name type="scientific">Lactobacillus helveticus</name>
    <name type="common">Lactobacillus suntoryeus</name>
    <dbReference type="NCBI Taxonomy" id="1587"/>
    <lineage>
        <taxon>Bacteria</taxon>
        <taxon>Bacillati</taxon>
        <taxon>Bacillota</taxon>
        <taxon>Bacilli</taxon>
        <taxon>Lactobacillales</taxon>
        <taxon>Lactobacillaceae</taxon>
        <taxon>Lactobacillus</taxon>
    </lineage>
</organism>
<dbReference type="CDD" id="cd06325">
    <property type="entry name" value="PBP1_ABC_unchar_transporter"/>
    <property type="match status" value="1"/>
</dbReference>
<dbReference type="Gene3D" id="3.40.50.2300">
    <property type="match status" value="2"/>
</dbReference>
<dbReference type="KEGG" id="lhd:HUO_01225"/>
<sequence>MKRLIGTIIALFAFLVAAFVFENNKQTAEQKRPTVGILQTLSHPALDQIHQGIIQGLKDQGYVENKNVKIDFQNAQGDQSNLKSMSDHFKQENAALTIGIATPAVQSLANQAGNIPVIMGAVSDPIGAHLVKSMTRPGGKVTGVQDRQPIPAQLKLLQTILPKAKKIGVIYTSSDDSSTAEYHEFKKLAEAQGITVRPYTITSTNDIEQVAQTMAGKVQAVYVPTDNTVASGIATLLKATNAAKIPVFPAADTMVKSGGLATRCVSQFDMGVLTGKMAGQILKGKNPATTPVKRVTSYETVINQKAADELNIHIPNQVLQAAHKKGRIIK</sequence>
<dbReference type="NCBIfam" id="NF041285">
    <property type="entry name" value="ABC_SBP_TrpX"/>
    <property type="match status" value="1"/>
</dbReference>
<dbReference type="InterPro" id="IPR047776">
    <property type="entry name" value="ABC_SBP_TrpX-like"/>
</dbReference>